<dbReference type="RefSeq" id="WP_134085223.1">
    <property type="nucleotide sequence ID" value="NZ_SOQX01000009.1"/>
</dbReference>
<dbReference type="Proteomes" id="UP000294914">
    <property type="component" value="Unassembled WGS sequence"/>
</dbReference>
<dbReference type="Pfam" id="PF13520">
    <property type="entry name" value="AA_permease_2"/>
    <property type="match status" value="1"/>
</dbReference>
<keyword evidence="5 6" id="KW-0472">Membrane</keyword>
<feature type="transmembrane region" description="Helical" evidence="6">
    <location>
        <begin position="52"/>
        <end position="74"/>
    </location>
</feature>
<comment type="caution">
    <text evidence="7">The sequence shown here is derived from an EMBL/GenBank/DDBJ whole genome shotgun (WGS) entry which is preliminary data.</text>
</comment>
<evidence type="ECO:0000313" key="8">
    <source>
        <dbReference type="Proteomes" id="UP000294914"/>
    </source>
</evidence>
<dbReference type="Gene3D" id="1.20.1740.10">
    <property type="entry name" value="Amino acid/polyamine transporter I"/>
    <property type="match status" value="1"/>
</dbReference>
<keyword evidence="8" id="KW-1185">Reference proteome</keyword>
<evidence type="ECO:0000256" key="1">
    <source>
        <dbReference type="ARBA" id="ARBA00004651"/>
    </source>
</evidence>
<proteinExistence type="predicted"/>
<keyword evidence="3 6" id="KW-0812">Transmembrane</keyword>
<evidence type="ECO:0000256" key="5">
    <source>
        <dbReference type="ARBA" id="ARBA00023136"/>
    </source>
</evidence>
<comment type="subcellular location">
    <subcellularLocation>
        <location evidence="1">Cell membrane</location>
        <topology evidence="1">Multi-pass membrane protein</topology>
    </subcellularLocation>
</comment>
<name>A0A4R8IF16_9GAMM</name>
<evidence type="ECO:0000313" key="7">
    <source>
        <dbReference type="EMBL" id="TDX98190.1"/>
    </source>
</evidence>
<evidence type="ECO:0000256" key="4">
    <source>
        <dbReference type="ARBA" id="ARBA00022989"/>
    </source>
</evidence>
<keyword evidence="4 6" id="KW-1133">Transmembrane helix</keyword>
<dbReference type="OrthoDB" id="9804700at2"/>
<dbReference type="PIRSF" id="PIRSF006060">
    <property type="entry name" value="AA_transporter"/>
    <property type="match status" value="1"/>
</dbReference>
<feature type="transmembrane region" description="Helical" evidence="6">
    <location>
        <begin position="385"/>
        <end position="409"/>
    </location>
</feature>
<feature type="transmembrane region" description="Helical" evidence="6">
    <location>
        <begin position="95"/>
        <end position="119"/>
    </location>
</feature>
<sequence length="414" mass="45020">MRNDKFRTQEVATLRRTLSLPLVTFYGIGTILGAGIYVLIGKVAGIAGMLTPLAFLVAAAIAGFSAFSYAELAARLPKSASEAVYAQAGFGWPRLSLFVGLLMVLVGVVSTATLMHGFAGYLKVYVQFPDWLVILVMLLILGAVVIWGIAQSVRVAVIMTLFEIGGLLLIIWVAGDSLAQLPVRVPELLAPGEPFVWFGVLLGAFIAFYAFIGFEDMVNVAEEVVEPSRNLPRAIVLVLAIVTLFYLLVTLASILTVAPERLAQTEAPLALVYQQATGRAPLFITLISLVSVLNGALIQIIMASRVLYGLSRQGWLPEGLGYVYPRTRTPLPAILVVILAILLFAWILPLLSLARLTSFVTLIIFILMNLALWRIKRRGEQTYQGFTVPLWVPGIGAVVSVLFLVAQVYEFVID</sequence>
<dbReference type="PANTHER" id="PTHR42770:SF11">
    <property type="entry name" value="INNER MEMBRANE TRANSPORT PROTEIN YBAT"/>
    <property type="match status" value="1"/>
</dbReference>
<feature type="transmembrane region" description="Helical" evidence="6">
    <location>
        <begin position="20"/>
        <end position="40"/>
    </location>
</feature>
<dbReference type="InterPro" id="IPR002293">
    <property type="entry name" value="AA/rel_permease1"/>
</dbReference>
<dbReference type="PANTHER" id="PTHR42770">
    <property type="entry name" value="AMINO ACID TRANSPORTER-RELATED"/>
    <property type="match status" value="1"/>
</dbReference>
<dbReference type="InterPro" id="IPR050367">
    <property type="entry name" value="APC_superfamily"/>
</dbReference>
<dbReference type="EMBL" id="SOQX01000009">
    <property type="protein sequence ID" value="TDX98190.1"/>
    <property type="molecule type" value="Genomic_DNA"/>
</dbReference>
<dbReference type="AlphaFoldDB" id="A0A4R8IF16"/>
<dbReference type="GO" id="GO:0005886">
    <property type="term" value="C:plasma membrane"/>
    <property type="evidence" value="ECO:0007669"/>
    <property type="project" value="UniProtKB-SubCell"/>
</dbReference>
<gene>
    <name evidence="7" type="ORF">EDC23_2674</name>
</gene>
<feature type="transmembrane region" description="Helical" evidence="6">
    <location>
        <begin position="131"/>
        <end position="149"/>
    </location>
</feature>
<evidence type="ECO:0000256" key="6">
    <source>
        <dbReference type="SAM" id="Phobius"/>
    </source>
</evidence>
<protein>
    <submittedName>
        <fullName evidence="7">Amino acid/polyamine/organocation transporter (APC superfamily)</fullName>
    </submittedName>
</protein>
<evidence type="ECO:0000256" key="2">
    <source>
        <dbReference type="ARBA" id="ARBA00022475"/>
    </source>
</evidence>
<feature type="transmembrane region" description="Helical" evidence="6">
    <location>
        <begin position="329"/>
        <end position="347"/>
    </location>
</feature>
<keyword evidence="2" id="KW-1003">Cell membrane</keyword>
<reference evidence="7 8" key="1">
    <citation type="submission" date="2019-03" db="EMBL/GenBank/DDBJ databases">
        <title>Genomic Encyclopedia of Type Strains, Phase IV (KMG-IV): sequencing the most valuable type-strain genomes for metagenomic binning, comparative biology and taxonomic classification.</title>
        <authorList>
            <person name="Goeker M."/>
        </authorList>
    </citation>
    <scope>NUCLEOTIDE SEQUENCE [LARGE SCALE GENOMIC DNA]</scope>
    <source>
        <strain evidence="7 8">DSM 16326</strain>
    </source>
</reference>
<feature type="transmembrane region" description="Helical" evidence="6">
    <location>
        <begin position="235"/>
        <end position="258"/>
    </location>
</feature>
<feature type="transmembrane region" description="Helical" evidence="6">
    <location>
        <begin position="353"/>
        <end position="373"/>
    </location>
</feature>
<feature type="transmembrane region" description="Helical" evidence="6">
    <location>
        <begin position="282"/>
        <end position="308"/>
    </location>
</feature>
<organism evidence="7 8">
    <name type="scientific">Thiohalophilus thiocyanatoxydans</name>
    <dbReference type="NCBI Taxonomy" id="381308"/>
    <lineage>
        <taxon>Bacteria</taxon>
        <taxon>Pseudomonadati</taxon>
        <taxon>Pseudomonadota</taxon>
        <taxon>Gammaproteobacteria</taxon>
        <taxon>Thiohalomonadales</taxon>
        <taxon>Thiohalophilaceae</taxon>
        <taxon>Thiohalophilus</taxon>
    </lineage>
</organism>
<accession>A0A4R8IF16</accession>
<feature type="transmembrane region" description="Helical" evidence="6">
    <location>
        <begin position="156"/>
        <end position="175"/>
    </location>
</feature>
<evidence type="ECO:0000256" key="3">
    <source>
        <dbReference type="ARBA" id="ARBA00022692"/>
    </source>
</evidence>
<dbReference type="GO" id="GO:0022857">
    <property type="term" value="F:transmembrane transporter activity"/>
    <property type="evidence" value="ECO:0007669"/>
    <property type="project" value="InterPro"/>
</dbReference>
<feature type="transmembrane region" description="Helical" evidence="6">
    <location>
        <begin position="195"/>
        <end position="214"/>
    </location>
</feature>